<protein>
    <recommendedName>
        <fullName evidence="2">Peptidase G2 IMC autoproteolytic cleavage domain-containing protein</fullName>
    </recommendedName>
</protein>
<feature type="non-terminal residue" evidence="1">
    <location>
        <position position="322"/>
    </location>
</feature>
<evidence type="ECO:0008006" key="2">
    <source>
        <dbReference type="Google" id="ProtNLM"/>
    </source>
</evidence>
<name>A0A382RF25_9ZZZZ</name>
<accession>A0A382RF25</accession>
<organism evidence="1">
    <name type="scientific">marine metagenome</name>
    <dbReference type="NCBI Taxonomy" id="408172"/>
    <lineage>
        <taxon>unclassified sequences</taxon>
        <taxon>metagenomes</taxon>
        <taxon>ecological metagenomes</taxon>
    </lineage>
</organism>
<gene>
    <name evidence="1" type="ORF">METZ01_LOCUS349090</name>
</gene>
<feature type="non-terminal residue" evidence="1">
    <location>
        <position position="1"/>
    </location>
</feature>
<dbReference type="AlphaFoldDB" id="A0A382RF25"/>
<evidence type="ECO:0000313" key="1">
    <source>
        <dbReference type="EMBL" id="SVC96236.1"/>
    </source>
</evidence>
<dbReference type="EMBL" id="UINC01121226">
    <property type="protein sequence ID" value="SVC96236.1"/>
    <property type="molecule type" value="Genomic_DNA"/>
</dbReference>
<reference evidence="1" key="1">
    <citation type="submission" date="2018-05" db="EMBL/GenBank/DDBJ databases">
        <authorList>
            <person name="Lanie J.A."/>
            <person name="Ng W.-L."/>
            <person name="Kazmierczak K.M."/>
            <person name="Andrzejewski T.M."/>
            <person name="Davidsen T.M."/>
            <person name="Wayne K.J."/>
            <person name="Tettelin H."/>
            <person name="Glass J.I."/>
            <person name="Rusch D."/>
            <person name="Podicherti R."/>
            <person name="Tsui H.-C.T."/>
            <person name="Winkler M.E."/>
        </authorList>
    </citation>
    <scope>NUCLEOTIDE SEQUENCE</scope>
</reference>
<proteinExistence type="predicted"/>
<sequence length="322" mass="35177">INLAIGDSDTGFNWVSDGTLALVANASERLRVNTSGNFGIGIIDQKCRLHIKSSASHSSGNIGGNASSKAQLILSNSSNDSVALAMHTGSTALGFHFDDNAYTNFSEKAYIRGDSDVNQLDFTGQHRNILNKNIDQNSIGLIVCSTGKYVNLDNSVQSKINESLPLCSLASTDNDIKVFGVISNKEDINDNREYGHGAFITPYEKQNKNEQRMFINSLGEGGIWVCNKNGTLVNGDYISSSSVVGYGQKQILNLNTLMNHTVAKITCDCDFNLTKVVKQKVKVLTSTETFEKIVTEEVQETVTETEIVYDETSGQYREQETT</sequence>